<dbReference type="GO" id="GO:0005882">
    <property type="term" value="C:intermediate filament"/>
    <property type="evidence" value="ECO:0007669"/>
    <property type="project" value="TreeGrafter"/>
</dbReference>
<dbReference type="Gene3D" id="1.20.58.60">
    <property type="match status" value="1"/>
</dbReference>
<dbReference type="GO" id="GO:0031122">
    <property type="term" value="P:cytoplasmic microtubule organization"/>
    <property type="evidence" value="ECO:0007669"/>
    <property type="project" value="TreeGrafter"/>
</dbReference>
<evidence type="ECO:0000313" key="1">
    <source>
        <dbReference type="EMBL" id="JAR97215.1"/>
    </source>
</evidence>
<dbReference type="InterPro" id="IPR002017">
    <property type="entry name" value="Spectrin_repeat"/>
</dbReference>
<reference evidence="1" key="1">
    <citation type="submission" date="2016-04" db="EMBL/GenBank/DDBJ databases">
        <authorList>
            <person name="Calderon-Fernandez G.M.Sr."/>
        </authorList>
    </citation>
    <scope>NUCLEOTIDE SEQUENCE</scope>
    <source>
        <strain evidence="1">Int1</strain>
        <tissue evidence="1">Integument</tissue>
    </source>
</reference>
<dbReference type="FunFam" id="1.20.58.60:FF:000001">
    <property type="entry name" value="Microtubule-actin cross-linking factor 1"/>
    <property type="match status" value="1"/>
</dbReference>
<organism evidence="1">
    <name type="scientific">Triatoma infestans</name>
    <name type="common">Assassin bug</name>
    <dbReference type="NCBI Taxonomy" id="30076"/>
    <lineage>
        <taxon>Eukaryota</taxon>
        <taxon>Metazoa</taxon>
        <taxon>Ecdysozoa</taxon>
        <taxon>Arthropoda</taxon>
        <taxon>Hexapoda</taxon>
        <taxon>Insecta</taxon>
        <taxon>Pterygota</taxon>
        <taxon>Neoptera</taxon>
        <taxon>Paraneoptera</taxon>
        <taxon>Hemiptera</taxon>
        <taxon>Heteroptera</taxon>
        <taxon>Panheteroptera</taxon>
        <taxon>Cimicomorpha</taxon>
        <taxon>Reduviidae</taxon>
        <taxon>Triatominae</taxon>
        <taxon>Triatoma</taxon>
    </lineage>
</organism>
<dbReference type="PANTHER" id="PTHR23169:SF23">
    <property type="entry name" value="SHORT STOP, ISOFORM H"/>
    <property type="match status" value="1"/>
</dbReference>
<accession>A0A161MBU6</accession>
<sequence length="148" mass="17357">GYKEAKDFHDSWSALTTWLQETDKKLDEISAEINSAANDPQKLKQRLAKHRETQKAIAAKQPTYDATVRAGKQLRERSPKQDEPHLKAMITQLKELWITVCNKAVDRQRNWKKLYCTVGKSKTRWTLFLTGYAKYIKNWLKMVLYTEI</sequence>
<dbReference type="GO" id="GO:0045104">
    <property type="term" value="P:intermediate filament cytoskeleton organization"/>
    <property type="evidence" value="ECO:0007669"/>
    <property type="project" value="InterPro"/>
</dbReference>
<protein>
    <submittedName>
        <fullName evidence="1">Microtubule-actin cross-linking factor 1 isoform x4</fullName>
    </submittedName>
</protein>
<proteinExistence type="predicted"/>
<dbReference type="GO" id="GO:0030056">
    <property type="term" value="C:hemidesmosome"/>
    <property type="evidence" value="ECO:0007669"/>
    <property type="project" value="TreeGrafter"/>
</dbReference>
<dbReference type="SUPFAM" id="SSF46966">
    <property type="entry name" value="Spectrin repeat"/>
    <property type="match status" value="1"/>
</dbReference>
<feature type="non-terminal residue" evidence="1">
    <location>
        <position position="1"/>
    </location>
</feature>
<dbReference type="PANTHER" id="PTHR23169">
    <property type="entry name" value="ENVOPLAKIN"/>
    <property type="match status" value="1"/>
</dbReference>
<dbReference type="SMART" id="SM00150">
    <property type="entry name" value="SPEC"/>
    <property type="match status" value="1"/>
</dbReference>
<dbReference type="Pfam" id="PF00435">
    <property type="entry name" value="Spectrin"/>
    <property type="match status" value="1"/>
</dbReference>
<reference evidence="1" key="2">
    <citation type="journal article" date="2017" name="J. Med. Entomol.">
        <title>Transcriptome Analysis of the Triatoma infestans (Hemiptera: Reduviidae) Integument.</title>
        <authorList>
            <person name="Calderon-Fernandez G.M."/>
            <person name="Moriconi D.E."/>
            <person name="Dulbecco A.B."/>
            <person name="Juarez M.P."/>
        </authorList>
    </citation>
    <scope>NUCLEOTIDE SEQUENCE</scope>
    <source>
        <strain evidence="1">Int1</strain>
        <tissue evidence="1">Integument</tissue>
    </source>
</reference>
<dbReference type="EMBL" id="GEMB01006112">
    <property type="protein sequence ID" value="JAR97215.1"/>
    <property type="molecule type" value="Transcribed_RNA"/>
</dbReference>
<dbReference type="GO" id="GO:0005198">
    <property type="term" value="F:structural molecule activity"/>
    <property type="evidence" value="ECO:0007669"/>
    <property type="project" value="TreeGrafter"/>
</dbReference>
<dbReference type="GO" id="GO:0042060">
    <property type="term" value="P:wound healing"/>
    <property type="evidence" value="ECO:0007669"/>
    <property type="project" value="TreeGrafter"/>
</dbReference>
<dbReference type="GO" id="GO:0005737">
    <property type="term" value="C:cytoplasm"/>
    <property type="evidence" value="ECO:0007669"/>
    <property type="project" value="TreeGrafter"/>
</dbReference>
<dbReference type="AlphaFoldDB" id="A0A161MBU6"/>
<name>A0A161MBU6_TRIIF</name>
<dbReference type="GO" id="GO:0016020">
    <property type="term" value="C:membrane"/>
    <property type="evidence" value="ECO:0007669"/>
    <property type="project" value="TreeGrafter"/>
</dbReference>
<dbReference type="InterPro" id="IPR043197">
    <property type="entry name" value="Plakin"/>
</dbReference>
<dbReference type="InterPro" id="IPR018159">
    <property type="entry name" value="Spectrin/alpha-actinin"/>
</dbReference>